<dbReference type="VEuPathDB" id="FungiDB:UREG_03012"/>
<evidence type="ECO:0000313" key="1">
    <source>
        <dbReference type="EMBL" id="EEP78167.1"/>
    </source>
</evidence>
<dbReference type="STRING" id="336963.C4JNL4"/>
<keyword evidence="2" id="KW-1185">Reference proteome</keyword>
<dbReference type="eggNOG" id="ENOG502SJ7Y">
    <property type="taxonomic scope" value="Eukaryota"/>
</dbReference>
<protein>
    <submittedName>
        <fullName evidence="1">Uncharacterized protein</fullName>
    </submittedName>
</protein>
<name>C4JNL4_UNCRE</name>
<accession>C4JNL4</accession>
<dbReference type="EMBL" id="CH476616">
    <property type="protein sequence ID" value="EEP78167.1"/>
    <property type="molecule type" value="Genomic_DNA"/>
</dbReference>
<dbReference type="KEGG" id="ure:UREG_03012"/>
<dbReference type="InterPro" id="IPR032675">
    <property type="entry name" value="LRR_dom_sf"/>
</dbReference>
<dbReference type="OrthoDB" id="3945550at2759"/>
<dbReference type="HOGENOM" id="CLU_024672_0_0_1"/>
<organism evidence="1 2">
    <name type="scientific">Uncinocarpus reesii (strain UAMH 1704)</name>
    <dbReference type="NCBI Taxonomy" id="336963"/>
    <lineage>
        <taxon>Eukaryota</taxon>
        <taxon>Fungi</taxon>
        <taxon>Dikarya</taxon>
        <taxon>Ascomycota</taxon>
        <taxon>Pezizomycotina</taxon>
        <taxon>Eurotiomycetes</taxon>
        <taxon>Eurotiomycetidae</taxon>
        <taxon>Onygenales</taxon>
        <taxon>Onygenaceae</taxon>
        <taxon>Uncinocarpus</taxon>
    </lineage>
</organism>
<evidence type="ECO:0000313" key="2">
    <source>
        <dbReference type="Proteomes" id="UP000002058"/>
    </source>
</evidence>
<dbReference type="GeneID" id="8439031"/>
<dbReference type="RefSeq" id="XP_002543496.1">
    <property type="nucleotide sequence ID" value="XM_002543450.1"/>
</dbReference>
<reference evidence="2" key="1">
    <citation type="journal article" date="2009" name="Genome Res.">
        <title>Comparative genomic analyses of the human fungal pathogens Coccidioides and their relatives.</title>
        <authorList>
            <person name="Sharpton T.J."/>
            <person name="Stajich J.E."/>
            <person name="Rounsley S.D."/>
            <person name="Gardner M.J."/>
            <person name="Wortman J.R."/>
            <person name="Jordar V.S."/>
            <person name="Maiti R."/>
            <person name="Kodira C.D."/>
            <person name="Neafsey D.E."/>
            <person name="Zeng Q."/>
            <person name="Hung C.-Y."/>
            <person name="McMahan C."/>
            <person name="Muszewska A."/>
            <person name="Grynberg M."/>
            <person name="Mandel M.A."/>
            <person name="Kellner E.M."/>
            <person name="Barker B.M."/>
            <person name="Galgiani J.N."/>
            <person name="Orbach M.J."/>
            <person name="Kirkland T.N."/>
            <person name="Cole G.T."/>
            <person name="Henn M.R."/>
            <person name="Birren B.W."/>
            <person name="Taylor J.W."/>
        </authorList>
    </citation>
    <scope>NUCLEOTIDE SEQUENCE [LARGE SCALE GENOMIC DNA]</scope>
    <source>
        <strain evidence="2">UAMH 1704</strain>
    </source>
</reference>
<dbReference type="Gene3D" id="3.80.10.10">
    <property type="entry name" value="Ribonuclease Inhibitor"/>
    <property type="match status" value="1"/>
</dbReference>
<gene>
    <name evidence="1" type="ORF">UREG_03012</name>
</gene>
<dbReference type="OMA" id="ILMENDG"/>
<dbReference type="Proteomes" id="UP000002058">
    <property type="component" value="Unassembled WGS sequence"/>
</dbReference>
<dbReference type="AlphaFoldDB" id="C4JNL4"/>
<proteinExistence type="predicted"/>
<dbReference type="InParanoid" id="C4JNL4"/>
<sequence length="601" mass="68753">MAPFECLSVELLGYICDYVASGYKPSVDCEKLSEDLDRWNHILQESSGFGCVRQLEIGPRADLVREGDEKFSVHDNNLDFGGQCHSPVISKRDDEWKPEPLARFLIQLPALRDIVYRSDYQFSPFLLDTLHRSLPRCRLHFLSFHLCSLIQHRDRLQDVDPHEYAIATSPSLHCITLTHYPFNTDGLLNYNDVALRKIVAGLAPNLKRVQLFSVHPGSSPQYVNAFRMGRPKWPGFFQGHPSQATDIGNLEVLDLRFGILDLEDWARYTALSSLHVLKTNCEIRSLDMLRWASGCKFTSLKVLELNLTSIHEVQNEFMDATASIFLESLLPLESLGLTGFFGHETFQVILNHHSSLYKIRLLPHRDTAFEPFVLTAGRIGELMKRCPLLKEATLLVPRTQGDTEEVNIYRMLGSIARLTNITLHLDSSDYSDPRLHNRFSVPLEYDPDLQAMVHPEEIKSQARRALINAAVDEPLARSIYQEIIQAQAQHGKPVLQRLKLQVIGDGDFGGGVTDGDLIEILNVISCNWEFIKNPSQRDDRDDDVVVKKLSPRNSERADMLYDPWENTGRKMSFYQQIFRKIWPERTNHWTNDWHSLPLVLG</sequence>